<dbReference type="EMBL" id="ADWY01002606">
    <property type="protein sequence ID" value="EGH18334.1"/>
    <property type="molecule type" value="Genomic_DNA"/>
</dbReference>
<accession>F3CGE2</accession>
<dbReference type="PANTHER" id="PTHR43771">
    <property type="entry name" value="PHOSPHOMANNOMUTASE"/>
    <property type="match status" value="1"/>
</dbReference>
<comment type="caution">
    <text evidence="6">The sequence shown here is derived from an EMBL/GenBank/DDBJ whole genome shotgun (WGS) entry which is preliminary data.</text>
</comment>
<keyword evidence="4" id="KW-0460">Magnesium</keyword>
<sequence>SNNPKDYNGFKIVIAGDTLANEQIQALHERIKTNNLTSQKGSITKVDILDRYFKQIKDDIVMARKLKVVVDCGNGAAG</sequence>
<dbReference type="Proteomes" id="UP000005466">
    <property type="component" value="Unassembled WGS sequence"/>
</dbReference>
<feature type="non-terminal residue" evidence="6">
    <location>
        <position position="1"/>
    </location>
</feature>
<gene>
    <name evidence="6" type="ORF">Pgy4_35813</name>
</gene>
<evidence type="ECO:0000256" key="1">
    <source>
        <dbReference type="ARBA" id="ARBA00001946"/>
    </source>
</evidence>
<dbReference type="GO" id="GO:0046872">
    <property type="term" value="F:metal ion binding"/>
    <property type="evidence" value="ECO:0007669"/>
    <property type="project" value="UniProtKB-KW"/>
</dbReference>
<protein>
    <submittedName>
        <fullName evidence="6">Alginate biosynthesis protein AlgC</fullName>
    </submittedName>
</protein>
<keyword evidence="2" id="KW-0597">Phosphoprotein</keyword>
<evidence type="ECO:0000313" key="6">
    <source>
        <dbReference type="EMBL" id="EGH18334.1"/>
    </source>
</evidence>
<evidence type="ECO:0000256" key="3">
    <source>
        <dbReference type="ARBA" id="ARBA00022723"/>
    </source>
</evidence>
<evidence type="ECO:0000256" key="2">
    <source>
        <dbReference type="ARBA" id="ARBA00022553"/>
    </source>
</evidence>
<organism evidence="6 7">
    <name type="scientific">Pseudomonas savastanoi pv. glycinea str. race 4</name>
    <dbReference type="NCBI Taxonomy" id="875330"/>
    <lineage>
        <taxon>Bacteria</taxon>
        <taxon>Pseudomonadati</taxon>
        <taxon>Pseudomonadota</taxon>
        <taxon>Gammaproteobacteria</taxon>
        <taxon>Pseudomonadales</taxon>
        <taxon>Pseudomonadaceae</taxon>
        <taxon>Pseudomonas</taxon>
    </lineage>
</organism>
<dbReference type="InterPro" id="IPR016055">
    <property type="entry name" value="A-D-PHexomutase_a/b/a-I/II/III"/>
</dbReference>
<dbReference type="AlphaFoldDB" id="F3CGE2"/>
<dbReference type="Gene3D" id="3.40.120.10">
    <property type="entry name" value="Alpha-D-Glucose-1,6-Bisphosphate, subunit A, domain 3"/>
    <property type="match status" value="1"/>
</dbReference>
<proteinExistence type="predicted"/>
<keyword evidence="3" id="KW-0479">Metal-binding</keyword>
<dbReference type="PANTHER" id="PTHR43771:SF2">
    <property type="entry name" value="PHOSPHOMANNOMUTASE_PHOSPHOGLUCOMUTASE"/>
    <property type="match status" value="1"/>
</dbReference>
<comment type="cofactor">
    <cofactor evidence="1">
        <name>Mg(2+)</name>
        <dbReference type="ChEBI" id="CHEBI:18420"/>
    </cofactor>
</comment>
<name>F3CGE2_PSESG</name>
<evidence type="ECO:0000256" key="4">
    <source>
        <dbReference type="ARBA" id="ARBA00022842"/>
    </source>
</evidence>
<dbReference type="GO" id="GO:0016868">
    <property type="term" value="F:intramolecular phosphotransferase activity"/>
    <property type="evidence" value="ECO:0007669"/>
    <property type="project" value="InterPro"/>
</dbReference>
<feature type="non-terminal residue" evidence="6">
    <location>
        <position position="78"/>
    </location>
</feature>
<evidence type="ECO:0000256" key="5">
    <source>
        <dbReference type="ARBA" id="ARBA00023235"/>
    </source>
</evidence>
<keyword evidence="5" id="KW-0413">Isomerase</keyword>
<reference evidence="6 7" key="1">
    <citation type="journal article" date="2011" name="PLoS Pathog.">
        <title>Dynamic evolution of pathogenicity revealed by sequencing and comparative genomics of 19 Pseudomonas syringae isolates.</title>
        <authorList>
            <person name="Baltrus D.A."/>
            <person name="Nishimura M.T."/>
            <person name="Romanchuk A."/>
            <person name="Chang J.H."/>
            <person name="Mukhtar M.S."/>
            <person name="Cherkis K."/>
            <person name="Roach J."/>
            <person name="Grant S.R."/>
            <person name="Jones C.D."/>
            <person name="Dangl J.L."/>
        </authorList>
    </citation>
    <scope>NUCLEOTIDE SEQUENCE [LARGE SCALE GENOMIC DNA]</scope>
    <source>
        <strain evidence="7">race 4</strain>
    </source>
</reference>
<dbReference type="GO" id="GO:0005975">
    <property type="term" value="P:carbohydrate metabolic process"/>
    <property type="evidence" value="ECO:0007669"/>
    <property type="project" value="InterPro"/>
</dbReference>
<evidence type="ECO:0000313" key="7">
    <source>
        <dbReference type="Proteomes" id="UP000005466"/>
    </source>
</evidence>
<dbReference type="SUPFAM" id="SSF53738">
    <property type="entry name" value="Phosphoglucomutase, first 3 domains"/>
    <property type="match status" value="1"/>
</dbReference>